<feature type="compositionally biased region" description="Basic and acidic residues" evidence="1">
    <location>
        <begin position="97"/>
        <end position="108"/>
    </location>
</feature>
<feature type="region of interest" description="Disordered" evidence="1">
    <location>
        <begin position="27"/>
        <end position="52"/>
    </location>
</feature>
<dbReference type="Proteomes" id="UP001279410">
    <property type="component" value="Unassembled WGS sequence"/>
</dbReference>
<name>A0AAD3RAT9_LATJO</name>
<sequence>MDYTGLPSFSNPSHGRAPSTYRLARLGRCSPPRASSVTSAAGRASQSLPRLTLQPPVSTWAVLSTRPAASTHPNFPLHSRVTSSSPRPEMDTPLQAEGRESPTAKEALRQAPEPLTESGQKRQL</sequence>
<protein>
    <submittedName>
        <fullName evidence="2">GATA binding protein 1a</fullName>
    </submittedName>
</protein>
<feature type="compositionally biased region" description="Polar residues" evidence="1">
    <location>
        <begin position="33"/>
        <end position="49"/>
    </location>
</feature>
<keyword evidence="3" id="KW-1185">Reference proteome</keyword>
<evidence type="ECO:0000256" key="1">
    <source>
        <dbReference type="SAM" id="MobiDB-lite"/>
    </source>
</evidence>
<feature type="region of interest" description="Disordered" evidence="1">
    <location>
        <begin position="64"/>
        <end position="124"/>
    </location>
</feature>
<dbReference type="EMBL" id="BRZM01000050">
    <property type="protein sequence ID" value="GLD62193.1"/>
    <property type="molecule type" value="Genomic_DNA"/>
</dbReference>
<dbReference type="AlphaFoldDB" id="A0AAD3RAT9"/>
<organism evidence="2 3">
    <name type="scientific">Lates japonicus</name>
    <name type="common">Japanese lates</name>
    <dbReference type="NCBI Taxonomy" id="270547"/>
    <lineage>
        <taxon>Eukaryota</taxon>
        <taxon>Metazoa</taxon>
        <taxon>Chordata</taxon>
        <taxon>Craniata</taxon>
        <taxon>Vertebrata</taxon>
        <taxon>Euteleostomi</taxon>
        <taxon>Actinopterygii</taxon>
        <taxon>Neopterygii</taxon>
        <taxon>Teleostei</taxon>
        <taxon>Neoteleostei</taxon>
        <taxon>Acanthomorphata</taxon>
        <taxon>Carangaria</taxon>
        <taxon>Carangaria incertae sedis</taxon>
        <taxon>Centropomidae</taxon>
        <taxon>Lates</taxon>
    </lineage>
</organism>
<evidence type="ECO:0000313" key="2">
    <source>
        <dbReference type="EMBL" id="GLD62193.1"/>
    </source>
</evidence>
<evidence type="ECO:0000313" key="3">
    <source>
        <dbReference type="Proteomes" id="UP001279410"/>
    </source>
</evidence>
<proteinExistence type="predicted"/>
<reference evidence="2" key="1">
    <citation type="submission" date="2022-08" db="EMBL/GenBank/DDBJ databases">
        <title>Genome sequencing of akame (Lates japonicus).</title>
        <authorList>
            <person name="Hashiguchi Y."/>
            <person name="Takahashi H."/>
        </authorList>
    </citation>
    <scope>NUCLEOTIDE SEQUENCE</scope>
    <source>
        <strain evidence="2">Kochi</strain>
    </source>
</reference>
<gene>
    <name evidence="2" type="ORF">AKAME5_001394000</name>
</gene>
<comment type="caution">
    <text evidence="2">The sequence shown here is derived from an EMBL/GenBank/DDBJ whole genome shotgun (WGS) entry which is preliminary data.</text>
</comment>
<feature type="region of interest" description="Disordered" evidence="1">
    <location>
        <begin position="1"/>
        <end position="20"/>
    </location>
</feature>
<accession>A0AAD3RAT9</accession>